<organism evidence="1 2">
    <name type="scientific">Auraticoccus cholistanensis</name>
    <dbReference type="NCBI Taxonomy" id="2656650"/>
    <lineage>
        <taxon>Bacteria</taxon>
        <taxon>Bacillati</taxon>
        <taxon>Actinomycetota</taxon>
        <taxon>Actinomycetes</taxon>
        <taxon>Propionibacteriales</taxon>
        <taxon>Propionibacteriaceae</taxon>
        <taxon>Auraticoccus</taxon>
    </lineage>
</organism>
<evidence type="ECO:0000313" key="1">
    <source>
        <dbReference type="EMBL" id="MVA77567.1"/>
    </source>
</evidence>
<keyword evidence="2" id="KW-1185">Reference proteome</keyword>
<accession>A0A6A9V1W4</accession>
<gene>
    <name evidence="1" type="ORF">GC722_16305</name>
</gene>
<dbReference type="Gene3D" id="3.40.50.150">
    <property type="entry name" value="Vaccinia Virus protein VP39"/>
    <property type="match status" value="2"/>
</dbReference>
<proteinExistence type="predicted"/>
<reference evidence="1 2" key="1">
    <citation type="submission" date="2019-12" db="EMBL/GenBank/DDBJ databases">
        <title>Auraticoccus cholistani sp. nov., an actinomycete isolated from soil of Cholistan desert.</title>
        <authorList>
            <person name="Cheema M.T."/>
        </authorList>
    </citation>
    <scope>NUCLEOTIDE SEQUENCE [LARGE SCALE GENOMIC DNA]</scope>
    <source>
        <strain evidence="1 2">F435</strain>
    </source>
</reference>
<dbReference type="AlphaFoldDB" id="A0A6A9V1W4"/>
<name>A0A6A9V1W4_9ACTN</name>
<comment type="caution">
    <text evidence="1">The sequence shown here is derived from an EMBL/GenBank/DDBJ whole genome shotgun (WGS) entry which is preliminary data.</text>
</comment>
<evidence type="ECO:0000313" key="2">
    <source>
        <dbReference type="Proteomes" id="UP000435304"/>
    </source>
</evidence>
<dbReference type="EMBL" id="WPCU01000010">
    <property type="protein sequence ID" value="MVA77567.1"/>
    <property type="molecule type" value="Genomic_DNA"/>
</dbReference>
<sequence>MSVRPQAEVTPWQGGRLVRFGPPQVLFGRSYEDERIELAAFGPPGRVCVIAASGEIAAAAAAAGHTVTAVDVNARQLAYARDRLAGGESVRGSAESLMTAARSLLRPLSPGWRMRRLWPVLQTAGPEEAAAYWARHLDTRVVRWQLAGVLRPGSFTVRLLTKEFARFIPRRFDDILRARIARGLARHGMRDNRFAWRLLSGEDLPGWSPAAVDPDAITWLAVDVATHLESVPAGHYDAVALSNVLDGAPPEYGARLRVAVRRAVRPGGAVVLRSLAEPAPGDEGLAAEDAAMIWGSVTTRWGG</sequence>
<protein>
    <submittedName>
        <fullName evidence="1">DUF3419 domain-containing protein</fullName>
    </submittedName>
</protein>
<dbReference type="Proteomes" id="UP000435304">
    <property type="component" value="Unassembled WGS sequence"/>
</dbReference>
<dbReference type="InterPro" id="IPR029063">
    <property type="entry name" value="SAM-dependent_MTases_sf"/>
</dbReference>
<dbReference type="SUPFAM" id="SSF53335">
    <property type="entry name" value="S-adenosyl-L-methionine-dependent methyltransferases"/>
    <property type="match status" value="1"/>
</dbReference>
<dbReference type="RefSeq" id="WP_156611831.1">
    <property type="nucleotide sequence ID" value="NZ_WPCU01000010.1"/>
</dbReference>